<gene>
    <name evidence="1" type="ORF">MILVUS5_LOCUS30698</name>
</gene>
<evidence type="ECO:0000313" key="1">
    <source>
        <dbReference type="EMBL" id="CAJ2665804.1"/>
    </source>
</evidence>
<name>A0ACB0LCB1_TRIPR</name>
<reference evidence="1" key="1">
    <citation type="submission" date="2023-10" db="EMBL/GenBank/DDBJ databases">
        <authorList>
            <person name="Rodriguez Cubillos JULIANA M."/>
            <person name="De Vega J."/>
        </authorList>
    </citation>
    <scope>NUCLEOTIDE SEQUENCE</scope>
</reference>
<protein>
    <submittedName>
        <fullName evidence="1">Uncharacterized protein</fullName>
    </submittedName>
</protein>
<evidence type="ECO:0000313" key="2">
    <source>
        <dbReference type="Proteomes" id="UP001177021"/>
    </source>
</evidence>
<dbReference type="Proteomes" id="UP001177021">
    <property type="component" value="Unassembled WGS sequence"/>
</dbReference>
<sequence length="386" mass="44331">MSNFGMGMEIQISDLARPEELEKRQQICALVLLCYITHSSHLLRTMSGYTRSEKNVENSDNESRSAELIAQLVQTEKCRDIIRMSPQAFLQLCKKLRSSGRMKDSTRVALTVEGQVAEFLYIVGHAAKSRTVPFLFHHSTETFNRCFDNVLRAIISLENELLIQPSDVDVPTQILNDDKFYPYFKDCIGAISVTHSRVKVPVKDAPRFCARKGFPTQIIFAACNFDMKFTYVLAGWEGSASYSRILKDALTRKDRLKLPNGKYYLGLPGPMPNGVLSPYDRVRYQLKEFSNHEPQNREELFNLRHSLLQFTAEKTFGVLKKRFPIIAGVAEPFFSFEAMRRIIIACCILHNFLMDVDIDEQMIAEVDRELLPDEVRRSIPLSRRKE</sequence>
<keyword evidence="2" id="KW-1185">Reference proteome</keyword>
<proteinExistence type="predicted"/>
<accession>A0ACB0LCB1</accession>
<dbReference type="EMBL" id="CASHSV030000513">
    <property type="protein sequence ID" value="CAJ2665804.1"/>
    <property type="molecule type" value="Genomic_DNA"/>
</dbReference>
<comment type="caution">
    <text evidence="1">The sequence shown here is derived from an EMBL/GenBank/DDBJ whole genome shotgun (WGS) entry which is preliminary data.</text>
</comment>
<organism evidence="1 2">
    <name type="scientific">Trifolium pratense</name>
    <name type="common">Red clover</name>
    <dbReference type="NCBI Taxonomy" id="57577"/>
    <lineage>
        <taxon>Eukaryota</taxon>
        <taxon>Viridiplantae</taxon>
        <taxon>Streptophyta</taxon>
        <taxon>Embryophyta</taxon>
        <taxon>Tracheophyta</taxon>
        <taxon>Spermatophyta</taxon>
        <taxon>Magnoliopsida</taxon>
        <taxon>eudicotyledons</taxon>
        <taxon>Gunneridae</taxon>
        <taxon>Pentapetalae</taxon>
        <taxon>rosids</taxon>
        <taxon>fabids</taxon>
        <taxon>Fabales</taxon>
        <taxon>Fabaceae</taxon>
        <taxon>Papilionoideae</taxon>
        <taxon>50 kb inversion clade</taxon>
        <taxon>NPAAA clade</taxon>
        <taxon>Hologalegina</taxon>
        <taxon>IRL clade</taxon>
        <taxon>Trifolieae</taxon>
        <taxon>Trifolium</taxon>
    </lineage>
</organism>